<dbReference type="InterPro" id="IPR029069">
    <property type="entry name" value="HotDog_dom_sf"/>
</dbReference>
<dbReference type="Pfam" id="PF13279">
    <property type="entry name" value="4HBT_2"/>
    <property type="match status" value="1"/>
</dbReference>
<dbReference type="PANTHER" id="PTHR31793:SF24">
    <property type="entry name" value="LONG-CHAIN ACYL-COA THIOESTERASE FADM"/>
    <property type="match status" value="1"/>
</dbReference>
<evidence type="ECO:0000313" key="2">
    <source>
        <dbReference type="Proteomes" id="UP000235836"/>
    </source>
</evidence>
<comment type="caution">
    <text evidence="1">The sequence shown here is derived from an EMBL/GenBank/DDBJ whole genome shotgun (WGS) entry which is preliminary data.</text>
</comment>
<dbReference type="Proteomes" id="UP000235836">
    <property type="component" value="Unassembled WGS sequence"/>
</dbReference>
<accession>A0A2N6T7U9</accession>
<dbReference type="AlphaFoldDB" id="A0A2N6T7U9"/>
<name>A0A2N6T7U9_9CORY</name>
<keyword evidence="2" id="KW-1185">Reference proteome</keyword>
<dbReference type="EMBL" id="PNHG01000001">
    <property type="protein sequence ID" value="PMC65372.1"/>
    <property type="molecule type" value="Genomic_DNA"/>
</dbReference>
<reference evidence="1 2" key="1">
    <citation type="submission" date="2017-09" db="EMBL/GenBank/DDBJ databases">
        <title>Bacterial strain isolated from the female urinary microbiota.</title>
        <authorList>
            <person name="Thomas-White K."/>
            <person name="Kumar N."/>
            <person name="Forster S."/>
            <person name="Putonti C."/>
            <person name="Lawley T."/>
            <person name="Wolfe A.J."/>
        </authorList>
    </citation>
    <scope>NUCLEOTIDE SEQUENCE [LARGE SCALE GENOMIC DNA]</scope>
    <source>
        <strain evidence="1 2">UMB0792</strain>
    </source>
</reference>
<gene>
    <name evidence="1" type="ORF">CJ203_00350</name>
</gene>
<dbReference type="InterPro" id="IPR050563">
    <property type="entry name" value="4-hydroxybenzoyl-CoA_TE"/>
</dbReference>
<dbReference type="CDD" id="cd00586">
    <property type="entry name" value="4HBT"/>
    <property type="match status" value="1"/>
</dbReference>
<dbReference type="SUPFAM" id="SSF54637">
    <property type="entry name" value="Thioesterase/thiol ester dehydrase-isomerase"/>
    <property type="match status" value="1"/>
</dbReference>
<dbReference type="GO" id="GO:0047617">
    <property type="term" value="F:fatty acyl-CoA hydrolase activity"/>
    <property type="evidence" value="ECO:0007669"/>
    <property type="project" value="TreeGrafter"/>
</dbReference>
<dbReference type="RefSeq" id="WP_034665919.1">
    <property type="nucleotide sequence ID" value="NZ_JBHRZL010000022.1"/>
</dbReference>
<protein>
    <submittedName>
        <fullName evidence="1">Acyl-CoA thioesterase</fullName>
    </submittedName>
</protein>
<dbReference type="Gene3D" id="3.10.129.10">
    <property type="entry name" value="Hotdog Thioesterase"/>
    <property type="match status" value="1"/>
</dbReference>
<evidence type="ECO:0000313" key="1">
    <source>
        <dbReference type="EMBL" id="PMC65372.1"/>
    </source>
</evidence>
<organism evidence="1 2">
    <name type="scientific">Corynebacterium tuscaniense</name>
    <dbReference type="NCBI Taxonomy" id="302449"/>
    <lineage>
        <taxon>Bacteria</taxon>
        <taxon>Bacillati</taxon>
        <taxon>Actinomycetota</taxon>
        <taxon>Actinomycetes</taxon>
        <taxon>Mycobacteriales</taxon>
        <taxon>Corynebacteriaceae</taxon>
        <taxon>Corynebacterium</taxon>
    </lineage>
</organism>
<sequence length="136" mass="15350">MSNLLSDTQVIPLRWNDYDRYGHLNNCKFVDISQEARIAFMQQNFADQEQEFGVFVRHVEVDYLRPVMPDTKQVTVDTTVTEIGNTSFKTTQDLKDRHGNVCGVVKTVLVAVDLSTAAPREITQQERGILTSGTGE</sequence>
<dbReference type="PANTHER" id="PTHR31793">
    <property type="entry name" value="4-HYDROXYBENZOYL-COA THIOESTERASE FAMILY MEMBER"/>
    <property type="match status" value="1"/>
</dbReference>
<proteinExistence type="predicted"/>